<evidence type="ECO:0000313" key="2">
    <source>
        <dbReference type="EMBL" id="TYO76061.1"/>
    </source>
</evidence>
<gene>
    <name evidence="2" type="ORF">APQ99_01613</name>
    <name evidence="1" type="ORF">HBSAL_06460</name>
</gene>
<evidence type="ECO:0000313" key="4">
    <source>
        <dbReference type="Proteomes" id="UP000323075"/>
    </source>
</evidence>
<name>A0A4D6GT57_HALS9</name>
<organism evidence="1 3">
    <name type="scientific">Halobacterium salinarum (strain ATCC 33171 / DSM 3754 / JCM 8978 / NBRC 102687 / NCIMB 764 / 91-R6)</name>
    <dbReference type="NCBI Taxonomy" id="2597657"/>
    <lineage>
        <taxon>Archaea</taxon>
        <taxon>Methanobacteriati</taxon>
        <taxon>Methanobacteriota</taxon>
        <taxon>Stenosarchaea group</taxon>
        <taxon>Halobacteria</taxon>
        <taxon>Halobacteriales</taxon>
        <taxon>Halobacteriaceae</taxon>
        <taxon>Halobacterium</taxon>
    </lineage>
</organism>
<reference evidence="1" key="3">
    <citation type="journal article" name="MicrobiologyOpen">
        <title>Whole-genome comparison between the type strain of Halobacterium salinarum (DSM 3754(T)) and the laboratory strains R1 and NRC-1.</title>
        <authorList>
            <person name="Pfeiffer F."/>
            <person name="Losensky G."/>
            <person name="Marchfelder A."/>
            <person name="Habermann B."/>
            <person name="Dyall-Smith M."/>
        </authorList>
    </citation>
    <scope>NUCLEOTIDE SEQUENCE</scope>
    <source>
        <strain evidence="1">91-R6</strain>
    </source>
</reference>
<dbReference type="Proteomes" id="UP000323075">
    <property type="component" value="Unassembled WGS sequence"/>
</dbReference>
<evidence type="ECO:0000313" key="1">
    <source>
        <dbReference type="EMBL" id="QCC44949.1"/>
    </source>
</evidence>
<reference evidence="1 3" key="1">
    <citation type="journal article" date="2019" name="Microbiol. Resour. Announc.">
        <title>The Genome Sequence of the Halobacterium salinarum Type Strain Is Closely Related to That of Laboratory Strains NRC-1 and R1.</title>
        <authorList>
            <person name="Pfeiffer F."/>
            <person name="Marchfelder A."/>
            <person name="Habermann B."/>
            <person name="Dyall-Smith M.L."/>
        </authorList>
    </citation>
    <scope>NUCLEOTIDE SEQUENCE [LARGE SCALE GENOMIC DNA]</scope>
    <source>
        <strain evidence="1">91-R6</strain>
        <strain evidence="3">ATCC 33171 / DSM 3754 / JCM 8978 / NBRC 102687 / NCIMB 764 / 91-R6</strain>
    </source>
</reference>
<dbReference type="EMBL" id="VRYN01000003">
    <property type="protein sequence ID" value="TYO76061.1"/>
    <property type="molecule type" value="Genomic_DNA"/>
</dbReference>
<accession>A0A4D6GT57</accession>
<dbReference type="RefSeq" id="WP_136361397.1">
    <property type="nucleotide sequence ID" value="NZ_VRYN01000003.1"/>
</dbReference>
<sequence>MGDPAAYRDSTQIVLPVGTLEDIEADLEAEFMVSVFRPTDAEIVRIIGSPVVIKEVTEFLTRHGVHMP</sequence>
<evidence type="ECO:0000313" key="3">
    <source>
        <dbReference type="Proteomes" id="UP000296216"/>
    </source>
</evidence>
<reference evidence="2 4" key="2">
    <citation type="submission" date="2019-07" db="EMBL/GenBank/DDBJ databases">
        <title>Genomic Encyclopedia of Archaeal and Bacterial Type Strains, Phase II (KMG-II): from individual species to whole genera.</title>
        <authorList>
            <person name="Goeker M."/>
        </authorList>
    </citation>
    <scope>NUCLEOTIDE SEQUENCE [LARGE SCALE GENOMIC DNA]</scope>
    <source>
        <strain evidence="2 4">DSM 3754</strain>
    </source>
</reference>
<dbReference type="InterPro" id="IPR056231">
    <property type="entry name" value="VNG_1110C-like"/>
</dbReference>
<dbReference type="Pfam" id="PF24397">
    <property type="entry name" value="VNG_1110C"/>
    <property type="match status" value="1"/>
</dbReference>
<dbReference type="Proteomes" id="UP000296216">
    <property type="component" value="Chromosome"/>
</dbReference>
<dbReference type="AlphaFoldDB" id="A0A4D6GT57"/>
<dbReference type="GeneID" id="62884474"/>
<proteinExistence type="predicted"/>
<protein>
    <submittedName>
        <fullName evidence="1">Uncharacterized protein</fullName>
    </submittedName>
</protein>
<dbReference type="EMBL" id="CP038631">
    <property type="protein sequence ID" value="QCC44949.1"/>
    <property type="molecule type" value="Genomic_DNA"/>
</dbReference>